<name>A0A383AV44_9ZZZZ</name>
<protein>
    <submittedName>
        <fullName evidence="1">Uncharacterized protein</fullName>
    </submittedName>
</protein>
<feature type="non-terminal residue" evidence="1">
    <location>
        <position position="22"/>
    </location>
</feature>
<dbReference type="AlphaFoldDB" id="A0A383AV44"/>
<accession>A0A383AV44</accession>
<evidence type="ECO:0000313" key="1">
    <source>
        <dbReference type="EMBL" id="SVE11592.1"/>
    </source>
</evidence>
<dbReference type="EMBL" id="UINC01195160">
    <property type="protein sequence ID" value="SVE11592.1"/>
    <property type="molecule type" value="Genomic_DNA"/>
</dbReference>
<proteinExistence type="predicted"/>
<feature type="non-terminal residue" evidence="1">
    <location>
        <position position="1"/>
    </location>
</feature>
<gene>
    <name evidence="1" type="ORF">METZ01_LOCUS464446</name>
</gene>
<organism evidence="1">
    <name type="scientific">marine metagenome</name>
    <dbReference type="NCBI Taxonomy" id="408172"/>
    <lineage>
        <taxon>unclassified sequences</taxon>
        <taxon>metagenomes</taxon>
        <taxon>ecological metagenomes</taxon>
    </lineage>
</organism>
<reference evidence="1" key="1">
    <citation type="submission" date="2018-05" db="EMBL/GenBank/DDBJ databases">
        <authorList>
            <person name="Lanie J.A."/>
            <person name="Ng W.-L."/>
            <person name="Kazmierczak K.M."/>
            <person name="Andrzejewski T.M."/>
            <person name="Davidsen T.M."/>
            <person name="Wayne K.J."/>
            <person name="Tettelin H."/>
            <person name="Glass J.I."/>
            <person name="Rusch D."/>
            <person name="Podicherti R."/>
            <person name="Tsui H.-C.T."/>
            <person name="Winkler M.E."/>
        </authorList>
    </citation>
    <scope>NUCLEOTIDE SEQUENCE</scope>
</reference>
<sequence>VASFVGIVRDAAGGAGGAMTLE</sequence>